<evidence type="ECO:0000313" key="1">
    <source>
        <dbReference type="EMBL" id="SOQ38413.1"/>
    </source>
</evidence>
<protein>
    <submittedName>
        <fullName evidence="1">SFRICE_033671</fullName>
    </submittedName>
</protein>
<dbReference type="AlphaFoldDB" id="A0A2H1VC41"/>
<gene>
    <name evidence="1" type="ORF">SFRICE_033671</name>
</gene>
<proteinExistence type="predicted"/>
<organism evidence="1">
    <name type="scientific">Spodoptera frugiperda</name>
    <name type="common">Fall armyworm</name>
    <dbReference type="NCBI Taxonomy" id="7108"/>
    <lineage>
        <taxon>Eukaryota</taxon>
        <taxon>Metazoa</taxon>
        <taxon>Ecdysozoa</taxon>
        <taxon>Arthropoda</taxon>
        <taxon>Hexapoda</taxon>
        <taxon>Insecta</taxon>
        <taxon>Pterygota</taxon>
        <taxon>Neoptera</taxon>
        <taxon>Endopterygota</taxon>
        <taxon>Lepidoptera</taxon>
        <taxon>Glossata</taxon>
        <taxon>Ditrysia</taxon>
        <taxon>Noctuoidea</taxon>
        <taxon>Noctuidae</taxon>
        <taxon>Amphipyrinae</taxon>
        <taxon>Spodoptera</taxon>
    </lineage>
</organism>
<accession>A0A2H1VC41</accession>
<sequence length="102" mass="11045">MEVSGSRCAGAVEWAEKALGRVRCEGAGKESHPITFPALGEAKGSVRLLLTKNHPVPTAAFRVGTPVNPPVTKKPHIEVIITLPKGLDKNSFRTKRWYSNAI</sequence>
<reference evidence="1" key="1">
    <citation type="submission" date="2016-07" db="EMBL/GenBank/DDBJ databases">
        <authorList>
            <person name="Bretaudeau A."/>
        </authorList>
    </citation>
    <scope>NUCLEOTIDE SEQUENCE</scope>
    <source>
        <strain evidence="1">Rice</strain>
        <tissue evidence="1">Whole body</tissue>
    </source>
</reference>
<dbReference type="EMBL" id="ODYU01001763">
    <property type="protein sequence ID" value="SOQ38413.1"/>
    <property type="molecule type" value="Genomic_DNA"/>
</dbReference>
<name>A0A2H1VC41_SPOFR</name>